<dbReference type="SUPFAM" id="SSF53098">
    <property type="entry name" value="Ribonuclease H-like"/>
    <property type="match status" value="1"/>
</dbReference>
<dbReference type="PROSITE" id="PS50994">
    <property type="entry name" value="INTEGRASE"/>
    <property type="match status" value="1"/>
</dbReference>
<keyword evidence="3" id="KW-1185">Reference proteome</keyword>
<organism evidence="2 3">
    <name type="scientific">Candidatus Accumulibacter aalborgensis</name>
    <dbReference type="NCBI Taxonomy" id="1860102"/>
    <lineage>
        <taxon>Bacteria</taxon>
        <taxon>Pseudomonadati</taxon>
        <taxon>Pseudomonadota</taxon>
        <taxon>Betaproteobacteria</taxon>
        <taxon>Candidatus Accumulibacter</taxon>
    </lineage>
</organism>
<name>A0A1A8XHM1_9PROT</name>
<evidence type="ECO:0000259" key="1">
    <source>
        <dbReference type="PROSITE" id="PS50994"/>
    </source>
</evidence>
<protein>
    <submittedName>
        <fullName evidence="2">Integrase catalytic region</fullName>
    </submittedName>
</protein>
<gene>
    <name evidence="2" type="ORF">ACCAA_1700002</name>
</gene>
<dbReference type="InterPro" id="IPR001584">
    <property type="entry name" value="Integrase_cat-core"/>
</dbReference>
<dbReference type="InterPro" id="IPR012337">
    <property type="entry name" value="RNaseH-like_sf"/>
</dbReference>
<dbReference type="Proteomes" id="UP000199169">
    <property type="component" value="Unassembled WGS sequence"/>
</dbReference>
<accession>A0A1A8XHM1</accession>
<dbReference type="EMBL" id="FLQX01000080">
    <property type="protein sequence ID" value="SBT04655.1"/>
    <property type="molecule type" value="Genomic_DNA"/>
</dbReference>
<dbReference type="GO" id="GO:0003676">
    <property type="term" value="F:nucleic acid binding"/>
    <property type="evidence" value="ECO:0007669"/>
    <property type="project" value="InterPro"/>
</dbReference>
<evidence type="ECO:0000313" key="3">
    <source>
        <dbReference type="Proteomes" id="UP000199169"/>
    </source>
</evidence>
<dbReference type="InterPro" id="IPR036397">
    <property type="entry name" value="RNaseH_sf"/>
</dbReference>
<feature type="domain" description="Integrase catalytic" evidence="1">
    <location>
        <begin position="197"/>
        <end position="313"/>
    </location>
</feature>
<dbReference type="GO" id="GO:0015074">
    <property type="term" value="P:DNA integration"/>
    <property type="evidence" value="ECO:0007669"/>
    <property type="project" value="InterPro"/>
</dbReference>
<dbReference type="Gene3D" id="3.30.420.10">
    <property type="entry name" value="Ribonuclease H-like superfamily/Ribonuclease H"/>
    <property type="match status" value="1"/>
</dbReference>
<proteinExistence type="predicted"/>
<dbReference type="Pfam" id="PF00665">
    <property type="entry name" value="rve"/>
    <property type="match status" value="1"/>
</dbReference>
<reference evidence="2 3" key="1">
    <citation type="submission" date="2016-06" db="EMBL/GenBank/DDBJ databases">
        <authorList>
            <person name="Kjaerup R.B."/>
            <person name="Dalgaard T.S."/>
            <person name="Juul-Madsen H.R."/>
        </authorList>
    </citation>
    <scope>NUCLEOTIDE SEQUENCE [LARGE SCALE GENOMIC DNA]</scope>
    <source>
        <strain evidence="2">3</strain>
    </source>
</reference>
<dbReference type="AlphaFoldDB" id="A0A1A8XHM1"/>
<evidence type="ECO:0000313" key="2">
    <source>
        <dbReference type="EMBL" id="SBT04655.1"/>
    </source>
</evidence>
<sequence>MKCGLIIARMVINMNETRLCTIEQIEQFLSASASIEFSATGDDRERYGHISRVLTRFDYPGRSKRERGVLHRYLQHTSGYSRAQVTRLVTRWHRNRLAPVPLTKRYSTPAAPFARKYSAIDVELLVEMDKAHEDVCGPAIAHLLQRAYREYGDPRYERLATLSVSHLYNLRKSAGYQAQRISFTKTRPVCNAIGVRKAPSPEGRVGFVRIDTVHQGDQDGVKGVYHITCVDAVSQWHVEACVQGISEAFLLPVLALIIAQFPFVILGFHSDNGSEYINHQVAKLLEKLRIEQTKSRSRHSNDNALAESKNASVVRKHMGYDHIPQEYAKPINAFYVETFNPWLNLHRPCLFATSIANAKGKIVKCYKHKDVKTPLEQLTQLATQGLVTLKPGITLETLQAQAKTQTDLAAAQAMQGAKRELFASFVKPKRRA</sequence>